<evidence type="ECO:0008006" key="3">
    <source>
        <dbReference type="Google" id="ProtNLM"/>
    </source>
</evidence>
<protein>
    <recommendedName>
        <fullName evidence="3">NmrA-like domain-containing protein</fullName>
    </recommendedName>
</protein>
<sequence length="147" mass="16537">MTFSCYHLNRIKKGGASLSISGVEIIPVDHFDHDELERAVTGADAILSFISGLASKAIDKLLLPWQMPSWRCFKWTRTRRITSGSLLLKLTQPRTRLPTSEKLEGSQVTSHELLDQRNTSLQACKPANVLLMIHLAAFQWQRGGRSH</sequence>
<dbReference type="RefSeq" id="XP_073556682.1">
    <property type="nucleotide sequence ID" value="XM_073704744.1"/>
</dbReference>
<proteinExistence type="predicted"/>
<gene>
    <name evidence="1" type="ORF">CCMA1212_007577</name>
</gene>
<dbReference type="GeneID" id="300579194"/>
<keyword evidence="2" id="KW-1185">Reference proteome</keyword>
<comment type="caution">
    <text evidence="1">The sequence shown here is derived from an EMBL/GenBank/DDBJ whole genome shotgun (WGS) entry which is preliminary data.</text>
</comment>
<reference evidence="1 2" key="1">
    <citation type="submission" date="2018-01" db="EMBL/GenBank/DDBJ databases">
        <title>Genome characterization of the sugarcane-associated fungus Trichoderma ghanense CCMA-1212 and their application in lignocelulose bioconversion.</title>
        <authorList>
            <person name="Steindorff A.S."/>
            <person name="Mendes T.D."/>
            <person name="Vilela E.S.D."/>
            <person name="Rodrigues D.S."/>
            <person name="Formighieri E.F."/>
            <person name="Melo I.S."/>
            <person name="Favaro L.C.L."/>
        </authorList>
    </citation>
    <scope>NUCLEOTIDE SEQUENCE [LARGE SCALE GENOMIC DNA]</scope>
    <source>
        <strain evidence="1 2">CCMA-1212</strain>
    </source>
</reference>
<evidence type="ECO:0000313" key="2">
    <source>
        <dbReference type="Proteomes" id="UP001642720"/>
    </source>
</evidence>
<dbReference type="EMBL" id="PPTA01000011">
    <property type="protein sequence ID" value="TFB00481.1"/>
    <property type="molecule type" value="Genomic_DNA"/>
</dbReference>
<name>A0ABY2GXA4_9HYPO</name>
<dbReference type="Proteomes" id="UP001642720">
    <property type="component" value="Unassembled WGS sequence"/>
</dbReference>
<evidence type="ECO:0000313" key="1">
    <source>
        <dbReference type="EMBL" id="TFB00481.1"/>
    </source>
</evidence>
<accession>A0ABY2GXA4</accession>
<organism evidence="1 2">
    <name type="scientific">Trichoderma ghanense</name>
    <dbReference type="NCBI Taxonomy" id="65468"/>
    <lineage>
        <taxon>Eukaryota</taxon>
        <taxon>Fungi</taxon>
        <taxon>Dikarya</taxon>
        <taxon>Ascomycota</taxon>
        <taxon>Pezizomycotina</taxon>
        <taxon>Sordariomycetes</taxon>
        <taxon>Hypocreomycetidae</taxon>
        <taxon>Hypocreales</taxon>
        <taxon>Hypocreaceae</taxon>
        <taxon>Trichoderma</taxon>
    </lineage>
</organism>